<dbReference type="RefSeq" id="WP_117928903.1">
    <property type="nucleotide sequence ID" value="NZ_QRYT01000032.1"/>
</dbReference>
<name>A0A412VKI2_PHOVU</name>
<evidence type="ECO:0008006" key="3">
    <source>
        <dbReference type="Google" id="ProtNLM"/>
    </source>
</evidence>
<comment type="caution">
    <text evidence="1">The sequence shown here is derived from an EMBL/GenBank/DDBJ whole genome shotgun (WGS) entry which is preliminary data.</text>
</comment>
<dbReference type="AlphaFoldDB" id="A0A412VKI2"/>
<protein>
    <recommendedName>
        <fullName evidence="3">Type VI secretion system baseplate subunit TssK</fullName>
    </recommendedName>
</protein>
<organism evidence="1 2">
    <name type="scientific">Phocaeicola vulgatus</name>
    <name type="common">Bacteroides vulgatus</name>
    <dbReference type="NCBI Taxonomy" id="821"/>
    <lineage>
        <taxon>Bacteria</taxon>
        <taxon>Pseudomonadati</taxon>
        <taxon>Bacteroidota</taxon>
        <taxon>Bacteroidia</taxon>
        <taxon>Bacteroidales</taxon>
        <taxon>Bacteroidaceae</taxon>
        <taxon>Phocaeicola</taxon>
    </lineage>
</organism>
<evidence type="ECO:0000313" key="2">
    <source>
        <dbReference type="Proteomes" id="UP000285379"/>
    </source>
</evidence>
<accession>A0A412VKI2</accession>
<gene>
    <name evidence="1" type="ORF">DWW27_13535</name>
</gene>
<sequence length="386" mass="44356">MTGNQNKRGGYPLVNWAEGMPVKKEHFVQQENHFTDRLCEYQSYHLNRTNYGLLPFRKGESVSGDFSITELVTGTLEVRLKRCHAITSGGYLIDYDAGDNDELTASFHISADETEDKDMRWDVILMADPFEHRPSGVPDEKESSPRQPDALPKYALSVLPTGQTDGGELGRHFLLIGRLRKNGNRCEVDGNFIPPCTSMSSHPDLKNYYAKFGQLVDSIEKASFDILAKVENADKQTALATNIGMMCRHIMLYISDIYFSFRNEGQYYPPLRFLNVFSTLAHHLHVCLSFMSKEEKEELLKYFNEWNGITPGAYEGLLRENCGLLYDHHGIRQLMITTERFLYLFNDLWTTLSRLEYIGKHKENIVVAERSRQPKESSESRWNILD</sequence>
<dbReference type="EMBL" id="QRYT01000032">
    <property type="protein sequence ID" value="RGV07401.1"/>
    <property type="molecule type" value="Genomic_DNA"/>
</dbReference>
<proteinExistence type="predicted"/>
<evidence type="ECO:0000313" key="1">
    <source>
        <dbReference type="EMBL" id="RGV07401.1"/>
    </source>
</evidence>
<reference evidence="1 2" key="1">
    <citation type="submission" date="2018-08" db="EMBL/GenBank/DDBJ databases">
        <title>A genome reference for cultivated species of the human gut microbiota.</title>
        <authorList>
            <person name="Zou Y."/>
            <person name="Xue W."/>
            <person name="Luo G."/>
        </authorList>
    </citation>
    <scope>NUCLEOTIDE SEQUENCE [LARGE SCALE GENOMIC DNA]</scope>
    <source>
        <strain evidence="1 2">AF14-8</strain>
    </source>
</reference>
<dbReference type="Proteomes" id="UP000285379">
    <property type="component" value="Unassembled WGS sequence"/>
</dbReference>